<keyword evidence="1" id="KW-0805">Transcription regulation</keyword>
<feature type="domain" description="HTH tetR-type" evidence="5">
    <location>
        <begin position="13"/>
        <end position="73"/>
    </location>
</feature>
<dbReference type="Proteomes" id="UP000184386">
    <property type="component" value="Unassembled WGS sequence"/>
</dbReference>
<dbReference type="InterPro" id="IPR009057">
    <property type="entry name" value="Homeodomain-like_sf"/>
</dbReference>
<dbReference type="EMBL" id="FRAC01000039">
    <property type="protein sequence ID" value="SHL59107.1"/>
    <property type="molecule type" value="Genomic_DNA"/>
</dbReference>
<dbReference type="RefSeq" id="WP_073280173.1">
    <property type="nucleotide sequence ID" value="NZ_FRAC01000039.1"/>
</dbReference>
<evidence type="ECO:0000256" key="2">
    <source>
        <dbReference type="ARBA" id="ARBA00023125"/>
    </source>
</evidence>
<dbReference type="PRINTS" id="PR00455">
    <property type="entry name" value="HTHTETR"/>
</dbReference>
<evidence type="ECO:0000256" key="1">
    <source>
        <dbReference type="ARBA" id="ARBA00023015"/>
    </source>
</evidence>
<dbReference type="STRING" id="1121322.SAMN02745136_05272"/>
<evidence type="ECO:0000259" key="5">
    <source>
        <dbReference type="PROSITE" id="PS50977"/>
    </source>
</evidence>
<proteinExistence type="predicted"/>
<protein>
    <submittedName>
        <fullName evidence="6">Transcriptional regulator, TetR family</fullName>
    </submittedName>
</protein>
<dbReference type="InterPro" id="IPR001647">
    <property type="entry name" value="HTH_TetR"/>
</dbReference>
<dbReference type="OrthoDB" id="9812484at2"/>
<name>A0A1M7BW01_9FIRM</name>
<dbReference type="PANTHER" id="PTHR43479:SF11">
    <property type="entry name" value="ACREF_ENVCD OPERON REPRESSOR-RELATED"/>
    <property type="match status" value="1"/>
</dbReference>
<dbReference type="PROSITE" id="PS01081">
    <property type="entry name" value="HTH_TETR_1"/>
    <property type="match status" value="1"/>
</dbReference>
<dbReference type="InterPro" id="IPR023772">
    <property type="entry name" value="DNA-bd_HTH_TetR-type_CS"/>
</dbReference>
<evidence type="ECO:0000256" key="4">
    <source>
        <dbReference type="PROSITE-ProRule" id="PRU00335"/>
    </source>
</evidence>
<sequence>MYKTSKETQERKDVKRQFILDTAAKVFSQKGYHYTSVKDIVEEANISIGSFYFYFKSKEELFTELFVNITKKFQKVTDKVLDVDHFSLSKNFTRVIIGNLWMYEQHKELAKIMLIEAAGVNPTFQKMRFDSIKESSSTVENWFKRFKTNHAVNIPDEKTAALIYEGSFYYLISDWLESDQAIKLTDSGYALCIYSLQALKISFEDSDIRQYITEVLEELTQSK</sequence>
<dbReference type="Pfam" id="PF00440">
    <property type="entry name" value="TetR_N"/>
    <property type="match status" value="1"/>
</dbReference>
<evidence type="ECO:0000313" key="6">
    <source>
        <dbReference type="EMBL" id="SHL59107.1"/>
    </source>
</evidence>
<dbReference type="InterPro" id="IPR050624">
    <property type="entry name" value="HTH-type_Tx_Regulator"/>
</dbReference>
<dbReference type="Gene3D" id="1.10.357.10">
    <property type="entry name" value="Tetracycline Repressor, domain 2"/>
    <property type="match status" value="1"/>
</dbReference>
<feature type="DNA-binding region" description="H-T-H motif" evidence="4">
    <location>
        <begin position="36"/>
        <end position="55"/>
    </location>
</feature>
<evidence type="ECO:0000313" key="7">
    <source>
        <dbReference type="Proteomes" id="UP000184386"/>
    </source>
</evidence>
<keyword evidence="2 4" id="KW-0238">DNA-binding</keyword>
<dbReference type="GO" id="GO:0003677">
    <property type="term" value="F:DNA binding"/>
    <property type="evidence" value="ECO:0007669"/>
    <property type="project" value="UniProtKB-UniRule"/>
</dbReference>
<evidence type="ECO:0000256" key="3">
    <source>
        <dbReference type="ARBA" id="ARBA00023163"/>
    </source>
</evidence>
<dbReference type="GO" id="GO:0045892">
    <property type="term" value="P:negative regulation of DNA-templated transcription"/>
    <property type="evidence" value="ECO:0007669"/>
    <property type="project" value="UniProtKB-ARBA"/>
</dbReference>
<dbReference type="PANTHER" id="PTHR43479">
    <property type="entry name" value="ACREF/ENVCD OPERON REPRESSOR-RELATED"/>
    <property type="match status" value="1"/>
</dbReference>
<accession>A0A1M7BW01</accession>
<keyword evidence="7" id="KW-1185">Reference proteome</keyword>
<keyword evidence="3" id="KW-0804">Transcription</keyword>
<gene>
    <name evidence="6" type="ORF">SAMN02745136_05272</name>
</gene>
<dbReference type="PROSITE" id="PS50977">
    <property type="entry name" value="HTH_TETR_2"/>
    <property type="match status" value="1"/>
</dbReference>
<dbReference type="AlphaFoldDB" id="A0A1M7BW01"/>
<dbReference type="FunFam" id="1.10.10.60:FF:000141">
    <property type="entry name" value="TetR family transcriptional regulator"/>
    <property type="match status" value="1"/>
</dbReference>
<organism evidence="6 7">
    <name type="scientific">Anaerocolumna jejuensis DSM 15929</name>
    <dbReference type="NCBI Taxonomy" id="1121322"/>
    <lineage>
        <taxon>Bacteria</taxon>
        <taxon>Bacillati</taxon>
        <taxon>Bacillota</taxon>
        <taxon>Clostridia</taxon>
        <taxon>Lachnospirales</taxon>
        <taxon>Lachnospiraceae</taxon>
        <taxon>Anaerocolumna</taxon>
    </lineage>
</organism>
<reference evidence="6 7" key="1">
    <citation type="submission" date="2016-11" db="EMBL/GenBank/DDBJ databases">
        <authorList>
            <person name="Jaros S."/>
            <person name="Januszkiewicz K."/>
            <person name="Wedrychowicz H."/>
        </authorList>
    </citation>
    <scope>NUCLEOTIDE SEQUENCE [LARGE SCALE GENOMIC DNA]</scope>
    <source>
        <strain evidence="6 7">DSM 15929</strain>
    </source>
</reference>
<dbReference type="SUPFAM" id="SSF46689">
    <property type="entry name" value="Homeodomain-like"/>
    <property type="match status" value="1"/>
</dbReference>